<keyword evidence="2 4" id="KW-0732">Signal</keyword>
<keyword evidence="3" id="KW-0604">Photosystem II</keyword>
<accession>I3CAE6</accession>
<dbReference type="CDD" id="cd15482">
    <property type="entry name" value="Sialidase_non-viral"/>
    <property type="match status" value="1"/>
</dbReference>
<keyword evidence="1" id="KW-0602">Photosynthesis</keyword>
<evidence type="ECO:0000313" key="8">
    <source>
        <dbReference type="Proteomes" id="UP000004690"/>
    </source>
</evidence>
<dbReference type="HOGENOM" id="CLU_266950_0_0_10"/>
<evidence type="ECO:0000256" key="1">
    <source>
        <dbReference type="ARBA" id="ARBA00022531"/>
    </source>
</evidence>
<dbReference type="Pfam" id="PF14870">
    <property type="entry name" value="PSII_BNR"/>
    <property type="match status" value="1"/>
</dbReference>
<dbReference type="Pfam" id="PF18962">
    <property type="entry name" value="Por_Secre_tail"/>
    <property type="match status" value="1"/>
</dbReference>
<feature type="domain" description="Secretion system C-terminal sorting" evidence="6">
    <location>
        <begin position="1162"/>
        <end position="1232"/>
    </location>
</feature>
<dbReference type="PANTHER" id="PTHR47199:SF2">
    <property type="entry name" value="PHOTOSYSTEM II STABILITY_ASSEMBLY FACTOR HCF136, CHLOROPLASTIC"/>
    <property type="match status" value="1"/>
</dbReference>
<reference evidence="7 8" key="1">
    <citation type="submission" date="2012-02" db="EMBL/GenBank/DDBJ databases">
        <title>Improved High-Quality Draft genome of Joostella marina DSM 19592.</title>
        <authorList>
            <consortium name="US DOE Joint Genome Institute (JGI-PGF)"/>
            <person name="Lucas S."/>
            <person name="Copeland A."/>
            <person name="Lapidus A."/>
            <person name="Bruce D."/>
            <person name="Goodwin L."/>
            <person name="Pitluck S."/>
            <person name="Peters L."/>
            <person name="Chertkov O."/>
            <person name="Ovchinnikova G."/>
            <person name="Kyrpides N."/>
            <person name="Mavromatis K."/>
            <person name="Detter J.C."/>
            <person name="Han C."/>
            <person name="Land M."/>
            <person name="Hauser L."/>
            <person name="Markowitz V."/>
            <person name="Cheng J.-F."/>
            <person name="Hugenholtz P."/>
            <person name="Woyke T."/>
            <person name="Wu D."/>
            <person name="Tindall B."/>
            <person name="Brambilla E."/>
            <person name="Klenk H.-P."/>
            <person name="Eisen J.A."/>
        </authorList>
    </citation>
    <scope>NUCLEOTIDE SEQUENCE [LARGE SCALE GENOMIC DNA]</scope>
    <source>
        <strain evidence="7 8">DSM 19592</strain>
    </source>
</reference>
<proteinExistence type="predicted"/>
<evidence type="ECO:0000313" key="7">
    <source>
        <dbReference type="EMBL" id="EIJ40589.1"/>
    </source>
</evidence>
<evidence type="ECO:0000259" key="6">
    <source>
        <dbReference type="Pfam" id="PF18962"/>
    </source>
</evidence>
<dbReference type="RefSeq" id="WP_008614996.1">
    <property type="nucleotide sequence ID" value="NZ_JH651379.1"/>
</dbReference>
<dbReference type="Proteomes" id="UP000004690">
    <property type="component" value="Unassembled WGS sequence"/>
</dbReference>
<dbReference type="EMBL" id="JH651379">
    <property type="protein sequence ID" value="EIJ40589.1"/>
    <property type="molecule type" value="Genomic_DNA"/>
</dbReference>
<dbReference type="STRING" id="926559.JoomaDRAFT_3653"/>
<dbReference type="Gene3D" id="2.130.10.10">
    <property type="entry name" value="YVTN repeat-like/Quinoprotein amine dehydrogenase"/>
    <property type="match status" value="4"/>
</dbReference>
<organism evidence="7 8">
    <name type="scientific">Galbibacter orientalis DSM 19592</name>
    <dbReference type="NCBI Taxonomy" id="926559"/>
    <lineage>
        <taxon>Bacteria</taxon>
        <taxon>Pseudomonadati</taxon>
        <taxon>Bacteroidota</taxon>
        <taxon>Flavobacteriia</taxon>
        <taxon>Flavobacteriales</taxon>
        <taxon>Flavobacteriaceae</taxon>
        <taxon>Galbibacter</taxon>
    </lineage>
</organism>
<feature type="signal peptide" evidence="4">
    <location>
        <begin position="1"/>
        <end position="19"/>
    </location>
</feature>
<dbReference type="InterPro" id="IPR026444">
    <property type="entry name" value="Secre_tail"/>
</dbReference>
<dbReference type="AlphaFoldDB" id="I3CAE6"/>
<feature type="chain" id="PRO_5003668546" evidence="4">
    <location>
        <begin position="20"/>
        <end position="1238"/>
    </location>
</feature>
<name>I3CAE6_9FLAO</name>
<dbReference type="GO" id="GO:0015979">
    <property type="term" value="P:photosynthesis"/>
    <property type="evidence" value="ECO:0007669"/>
    <property type="project" value="UniProtKB-KW"/>
</dbReference>
<sequence length="1238" mass="139935">MIKKLLILSLFLTSNYLLAQSSWELLNPKPTILDGEGITFSSDTNGYILNNEELLHTDDGGETWNIKQNIDSGNDIAIKNTTGYIVGDYGYVLKTTDGGVNWSKININSGQNLGKVYIVDDNTVVISGERYLYKTLNNGNTWESYSVNPDNYNSIQDLFFIDSLTGYVVFRDGIVYKTIDGGTTWTESLAMDNYNSNAFIHFFNDLSGVVSNGNGIYKTTDGGTSWTLVNNSVYIESISFINESTGYGYDSNGMIYRTDDGGESWLFITEIESNIIPRDLYFFDEAHGFVIGRDGVIFETLDGGVNWKGYTFYNSISQLQFLTSTTAFVAAGKDIYTTIDSGDTWQYQSSLEQEVINFKFLSETTGYLITTNFVYKSIDGGMSWIKKDNGITTNFLDDLFSVDFIDENIGIISGGASENNKVVYKTTDGGETWNKQESISFKQIEFINSETVYALEDSNYSNNRLFKSTDGGTTWNAIYEGESTISSFDFVDANTGYFKSGYSNLYKTIDGGENWNLIDDNNYYSSGGKIKFYNNNVGYSYSSGEVNKTENGGYSWENIYNNYNYYSEKIILSLFEDTMFIGENKGQIRKTSIDYNSVKVTLLDRHDYIDKEPVVMKGNVTSNTDEITDIKFLYGKEYSVLDNEIPASTTTVEALQTETVNAELEGLEANTYYYYQLVGTSNGVQYKSDIRTFFTPNEYEIYIGNSYVNDNTSLELTAEITSFNKKLTAIEFIYGTKSDSLIYSVPADLSTVELGQHQVKAKLTELTPNTTYFVKVKALRDGIEIFSYNTREIKTKPDYIFELNAYYYNDDSATLQSSVYAYKEDLKEVTFEYGTTLDMTNSIAATPSEIPLNEEFSSDWVYSEISELDKNQTYFYRLKALQGEEYVYSEIKAFNYSGDLSVTEIESIENEDHSILLKAYIYPGSNYVSNVIFEYGLSSEYGNSITTISESFYYDGNMVEVTIPKSALSENTTYFYRLKFDINNEEYISNGKTFITNERYSVNEDNYKIEFTNETCVNKGNGSVKITPIIVQNYEAAINDEIYQFTNELFVEDMIPGKYLVCLKIVGSEESQQCFEIEIKAAEELTGDIANNKKTINKNSVSFYIEKGTSPFRVVSNGRTIGTYSSRSFEAIIEKEGLVEVYSSLPCEGKIEKYISNKTISIYPNPIINQTIITLPTRESKNKDIHIEVIDNSGKVIIGNTYPVLNNAVTIDMSILNPGMYFIKVYSDQVETLKVVKK</sequence>
<evidence type="ECO:0000256" key="4">
    <source>
        <dbReference type="SAM" id="SignalP"/>
    </source>
</evidence>
<dbReference type="OrthoDB" id="9764804at2"/>
<dbReference type="eggNOG" id="COG1874">
    <property type="taxonomic scope" value="Bacteria"/>
</dbReference>
<dbReference type="eggNOG" id="COG4447">
    <property type="taxonomic scope" value="Bacteria"/>
</dbReference>
<feature type="domain" description="Photosynthesis system II assembly factor Ycf48/Hcf136-like" evidence="5">
    <location>
        <begin position="29"/>
        <end position="144"/>
    </location>
</feature>
<dbReference type="NCBIfam" id="TIGR04183">
    <property type="entry name" value="Por_Secre_tail"/>
    <property type="match status" value="1"/>
</dbReference>
<dbReference type="PANTHER" id="PTHR47199">
    <property type="entry name" value="PHOTOSYSTEM II STABILITY/ASSEMBLY FACTOR HCF136, CHLOROPLASTIC"/>
    <property type="match status" value="1"/>
</dbReference>
<evidence type="ECO:0000259" key="5">
    <source>
        <dbReference type="Pfam" id="PF14870"/>
    </source>
</evidence>
<dbReference type="SUPFAM" id="SSF110296">
    <property type="entry name" value="Oligoxyloglucan reducing end-specific cellobiohydrolase"/>
    <property type="match status" value="3"/>
</dbReference>
<dbReference type="InterPro" id="IPR015943">
    <property type="entry name" value="WD40/YVTN_repeat-like_dom_sf"/>
</dbReference>
<gene>
    <name evidence="7" type="ORF">JoomaDRAFT_3653</name>
</gene>
<keyword evidence="8" id="KW-1185">Reference proteome</keyword>
<evidence type="ECO:0000256" key="2">
    <source>
        <dbReference type="ARBA" id="ARBA00022729"/>
    </source>
</evidence>
<evidence type="ECO:0000256" key="3">
    <source>
        <dbReference type="ARBA" id="ARBA00023276"/>
    </source>
</evidence>
<dbReference type="GO" id="GO:0009523">
    <property type="term" value="C:photosystem II"/>
    <property type="evidence" value="ECO:0007669"/>
    <property type="project" value="UniProtKB-KW"/>
</dbReference>
<protein>
    <submittedName>
        <fullName evidence="7">BNR/Asp-box repeat protein</fullName>
    </submittedName>
</protein>
<dbReference type="InterPro" id="IPR028203">
    <property type="entry name" value="PSII_CF48-like_dom"/>
</dbReference>